<name>A0A4S8LK75_DENBC</name>
<dbReference type="Proteomes" id="UP000297245">
    <property type="component" value="Unassembled WGS sequence"/>
</dbReference>
<proteinExistence type="predicted"/>
<dbReference type="EMBL" id="ML179374">
    <property type="protein sequence ID" value="THU89283.1"/>
    <property type="molecule type" value="Genomic_DNA"/>
</dbReference>
<evidence type="ECO:0000313" key="1">
    <source>
        <dbReference type="EMBL" id="THU89283.1"/>
    </source>
</evidence>
<sequence length="74" mass="8124">MAKLEETQQTLVDTTDLLKEIDSLKGDNSSFTDEVQVFNDVYSELTSGSHDVISLLETGSPAADMASRDSSIYY</sequence>
<dbReference type="AlphaFoldDB" id="A0A4S8LK75"/>
<evidence type="ECO:0000313" key="2">
    <source>
        <dbReference type="Proteomes" id="UP000297245"/>
    </source>
</evidence>
<protein>
    <submittedName>
        <fullName evidence="1">Uncharacterized protein</fullName>
    </submittedName>
</protein>
<organism evidence="1 2">
    <name type="scientific">Dendrothele bispora (strain CBS 962.96)</name>
    <dbReference type="NCBI Taxonomy" id="1314807"/>
    <lineage>
        <taxon>Eukaryota</taxon>
        <taxon>Fungi</taxon>
        <taxon>Dikarya</taxon>
        <taxon>Basidiomycota</taxon>
        <taxon>Agaricomycotina</taxon>
        <taxon>Agaricomycetes</taxon>
        <taxon>Agaricomycetidae</taxon>
        <taxon>Agaricales</taxon>
        <taxon>Agaricales incertae sedis</taxon>
        <taxon>Dendrothele</taxon>
    </lineage>
</organism>
<gene>
    <name evidence="1" type="ORF">K435DRAFT_865465</name>
</gene>
<keyword evidence="2" id="KW-1185">Reference proteome</keyword>
<accession>A0A4S8LK75</accession>
<reference evidence="1 2" key="1">
    <citation type="journal article" date="2019" name="Nat. Ecol. Evol.">
        <title>Megaphylogeny resolves global patterns of mushroom evolution.</title>
        <authorList>
            <person name="Varga T."/>
            <person name="Krizsan K."/>
            <person name="Foldi C."/>
            <person name="Dima B."/>
            <person name="Sanchez-Garcia M."/>
            <person name="Sanchez-Ramirez S."/>
            <person name="Szollosi G.J."/>
            <person name="Szarkandi J.G."/>
            <person name="Papp V."/>
            <person name="Albert L."/>
            <person name="Andreopoulos W."/>
            <person name="Angelini C."/>
            <person name="Antonin V."/>
            <person name="Barry K.W."/>
            <person name="Bougher N.L."/>
            <person name="Buchanan P."/>
            <person name="Buyck B."/>
            <person name="Bense V."/>
            <person name="Catcheside P."/>
            <person name="Chovatia M."/>
            <person name="Cooper J."/>
            <person name="Damon W."/>
            <person name="Desjardin D."/>
            <person name="Finy P."/>
            <person name="Geml J."/>
            <person name="Haridas S."/>
            <person name="Hughes K."/>
            <person name="Justo A."/>
            <person name="Karasinski D."/>
            <person name="Kautmanova I."/>
            <person name="Kiss B."/>
            <person name="Kocsube S."/>
            <person name="Kotiranta H."/>
            <person name="LaButti K.M."/>
            <person name="Lechner B.E."/>
            <person name="Liimatainen K."/>
            <person name="Lipzen A."/>
            <person name="Lukacs Z."/>
            <person name="Mihaltcheva S."/>
            <person name="Morgado L.N."/>
            <person name="Niskanen T."/>
            <person name="Noordeloos M.E."/>
            <person name="Ohm R.A."/>
            <person name="Ortiz-Santana B."/>
            <person name="Ovrebo C."/>
            <person name="Racz N."/>
            <person name="Riley R."/>
            <person name="Savchenko A."/>
            <person name="Shiryaev A."/>
            <person name="Soop K."/>
            <person name="Spirin V."/>
            <person name="Szebenyi C."/>
            <person name="Tomsovsky M."/>
            <person name="Tulloss R.E."/>
            <person name="Uehling J."/>
            <person name="Grigoriev I.V."/>
            <person name="Vagvolgyi C."/>
            <person name="Papp T."/>
            <person name="Martin F.M."/>
            <person name="Miettinen O."/>
            <person name="Hibbett D.S."/>
            <person name="Nagy L.G."/>
        </authorList>
    </citation>
    <scope>NUCLEOTIDE SEQUENCE [LARGE SCALE GENOMIC DNA]</scope>
    <source>
        <strain evidence="1 2">CBS 962.96</strain>
    </source>
</reference>